<dbReference type="EMBL" id="JAQJAN010000002">
    <property type="protein sequence ID" value="KAJ5738625.1"/>
    <property type="molecule type" value="Genomic_DNA"/>
</dbReference>
<keyword evidence="2" id="KW-1185">Reference proteome</keyword>
<evidence type="ECO:0000313" key="2">
    <source>
        <dbReference type="Proteomes" id="UP001215712"/>
    </source>
</evidence>
<dbReference type="CDD" id="cd02228">
    <property type="entry name" value="cupin_EutQ"/>
    <property type="match status" value="1"/>
</dbReference>
<dbReference type="SUPFAM" id="SSF51182">
    <property type="entry name" value="RmlC-like cupins"/>
    <property type="match status" value="1"/>
</dbReference>
<dbReference type="InterPro" id="IPR011051">
    <property type="entry name" value="RmlC_Cupin_sf"/>
</dbReference>
<evidence type="ECO:0000313" key="1">
    <source>
        <dbReference type="EMBL" id="KAJ5738625.1"/>
    </source>
</evidence>
<dbReference type="PANTHER" id="PTHR36169">
    <property type="entry name" value="ETHANOLAMINE UTILIZATION PROTEIN EUTQ"/>
    <property type="match status" value="1"/>
</dbReference>
<accession>A0AAD6HUS5</accession>
<dbReference type="InterPro" id="IPR010424">
    <property type="entry name" value="EutQ"/>
</dbReference>
<comment type="caution">
    <text evidence="1">The sequence shown here is derived from an EMBL/GenBank/DDBJ whole genome shotgun (WGS) entry which is preliminary data.</text>
</comment>
<gene>
    <name evidence="1" type="ORF">N7493_001780</name>
</gene>
<dbReference type="Proteomes" id="UP001215712">
    <property type="component" value="Unassembled WGS sequence"/>
</dbReference>
<reference evidence="1" key="1">
    <citation type="journal article" date="2023" name="IMA Fungus">
        <title>Comparative genomic study of the Penicillium genus elucidates a diverse pangenome and 15 lateral gene transfer events.</title>
        <authorList>
            <person name="Petersen C."/>
            <person name="Sorensen T."/>
            <person name="Nielsen M.R."/>
            <person name="Sondergaard T.E."/>
            <person name="Sorensen J.L."/>
            <person name="Fitzpatrick D.A."/>
            <person name="Frisvad J.C."/>
            <person name="Nielsen K.L."/>
        </authorList>
    </citation>
    <scope>NUCLEOTIDE SEQUENCE</scope>
    <source>
        <strain evidence="1">IBT 17514</strain>
    </source>
</reference>
<protein>
    <submittedName>
        <fullName evidence="1">Ethanolamine utilization protein</fullName>
    </submittedName>
</protein>
<dbReference type="InterPro" id="IPR014710">
    <property type="entry name" value="RmlC-like_jellyroll"/>
</dbReference>
<reference evidence="1" key="2">
    <citation type="submission" date="2023-01" db="EMBL/GenBank/DDBJ databases">
        <authorList>
            <person name="Petersen C."/>
        </authorList>
    </citation>
    <scope>NUCLEOTIDE SEQUENCE</scope>
    <source>
        <strain evidence="1">IBT 17514</strain>
    </source>
</reference>
<organism evidence="1 2">
    <name type="scientific">Penicillium malachiteum</name>
    <dbReference type="NCBI Taxonomy" id="1324776"/>
    <lineage>
        <taxon>Eukaryota</taxon>
        <taxon>Fungi</taxon>
        <taxon>Dikarya</taxon>
        <taxon>Ascomycota</taxon>
        <taxon>Pezizomycotina</taxon>
        <taxon>Eurotiomycetes</taxon>
        <taxon>Eurotiomycetidae</taxon>
        <taxon>Eurotiales</taxon>
        <taxon>Aspergillaceae</taxon>
        <taxon>Penicillium</taxon>
    </lineage>
</organism>
<dbReference type="Pfam" id="PF06249">
    <property type="entry name" value="EutQ"/>
    <property type="match status" value="1"/>
</dbReference>
<name>A0AAD6HUS5_9EURO</name>
<sequence length="118" mass="12972">MAAFKVFLQAQSKFDIPLLGKNNVFLGDVFSSQDNNPAAPMSAGLFRLNNGDPLTYAYKFDEMKIILEGEFHISDTTGQEIVARPGDILYIPNGSTLTFTTPDTGLAYYVGQRKEGEV</sequence>
<dbReference type="AlphaFoldDB" id="A0AAD6HUS5"/>
<dbReference type="PANTHER" id="PTHR36169:SF1">
    <property type="entry name" value="ACETATE KINASE EUTQ"/>
    <property type="match status" value="1"/>
</dbReference>
<dbReference type="Gene3D" id="2.60.120.10">
    <property type="entry name" value="Jelly Rolls"/>
    <property type="match status" value="1"/>
</dbReference>
<proteinExistence type="predicted"/>